<dbReference type="EMBL" id="JANQDX010000004">
    <property type="protein sequence ID" value="KAL0925739.1"/>
    <property type="molecule type" value="Genomic_DNA"/>
</dbReference>
<feature type="domain" description="TF-B3" evidence="7">
    <location>
        <begin position="150"/>
        <end position="254"/>
    </location>
</feature>
<dbReference type="CDD" id="cd10017">
    <property type="entry name" value="B3_DNA"/>
    <property type="match status" value="2"/>
</dbReference>
<gene>
    <name evidence="8" type="ORF">M5K25_004107</name>
</gene>
<sequence>MSRVKVEKETLSPKIETIGSSSGFVGYSFFRLLFPDSNFMKQLRLPRSFSDHVQIDEPDKQIAELIDRKAKSWKVNLNKEPEGFFCFTGEGWKNLASAHHLKLGYFLTFDYNGGMLFSFRIYGLNTTEIQNYPSLEEKKWKEEDEEKANIFEAVINSTNLLRSYMKIPKTCKKLTELSKDGGKGNVVLMDEEGRKWPVRLRHTTEKDSKDRFCISSGWLEFVHGNGLRRGDRCVFELVCLGFESFIKVRIIRFGA</sequence>
<dbReference type="PROSITE" id="PS50863">
    <property type="entry name" value="B3"/>
    <property type="match status" value="2"/>
</dbReference>
<evidence type="ECO:0000256" key="3">
    <source>
        <dbReference type="ARBA" id="ARBA00023015"/>
    </source>
</evidence>
<dbReference type="GO" id="GO:0005634">
    <property type="term" value="C:nucleus"/>
    <property type="evidence" value="ECO:0007669"/>
    <property type="project" value="UniProtKB-SubCell"/>
</dbReference>
<name>A0ABD0VLB5_DENTH</name>
<dbReference type="GO" id="GO:0003677">
    <property type="term" value="F:DNA binding"/>
    <property type="evidence" value="ECO:0007669"/>
    <property type="project" value="UniProtKB-KW"/>
</dbReference>
<dbReference type="SMART" id="SM01019">
    <property type="entry name" value="B3"/>
    <property type="match status" value="2"/>
</dbReference>
<accession>A0ABD0VLB5</accession>
<comment type="caution">
    <text evidence="8">The sequence shown here is derived from an EMBL/GenBank/DDBJ whole genome shotgun (WGS) entry which is preliminary data.</text>
</comment>
<evidence type="ECO:0000256" key="6">
    <source>
        <dbReference type="ARBA" id="ARBA00023242"/>
    </source>
</evidence>
<reference evidence="8 9" key="1">
    <citation type="journal article" date="2024" name="Plant Biotechnol. J.">
        <title>Dendrobium thyrsiflorum genome and its molecular insights into genes involved in important horticultural traits.</title>
        <authorList>
            <person name="Chen B."/>
            <person name="Wang J.Y."/>
            <person name="Zheng P.J."/>
            <person name="Li K.L."/>
            <person name="Liang Y.M."/>
            <person name="Chen X.F."/>
            <person name="Zhang C."/>
            <person name="Zhao X."/>
            <person name="He X."/>
            <person name="Zhang G.Q."/>
            <person name="Liu Z.J."/>
            <person name="Xu Q."/>
        </authorList>
    </citation>
    <scope>NUCLEOTIDE SEQUENCE [LARGE SCALE GENOMIC DNA]</scope>
    <source>
        <strain evidence="8">GZMU011</strain>
    </source>
</reference>
<evidence type="ECO:0000256" key="1">
    <source>
        <dbReference type="ARBA" id="ARBA00004123"/>
    </source>
</evidence>
<comment type="subcellular location">
    <subcellularLocation>
        <location evidence="1">Nucleus</location>
    </subcellularLocation>
</comment>
<keyword evidence="4" id="KW-0238">DNA-binding</keyword>
<dbReference type="InterPro" id="IPR015300">
    <property type="entry name" value="DNA-bd_pseudobarrel_sf"/>
</dbReference>
<dbReference type="PANTHER" id="PTHR31674">
    <property type="entry name" value="B3 DOMAIN-CONTAINING PROTEIN REM-LIKE 3-RELATED"/>
    <property type="match status" value="1"/>
</dbReference>
<dbReference type="InterPro" id="IPR003340">
    <property type="entry name" value="B3_DNA-bd"/>
</dbReference>
<dbReference type="SUPFAM" id="SSF101936">
    <property type="entry name" value="DNA-binding pseudobarrel domain"/>
    <property type="match status" value="2"/>
</dbReference>
<keyword evidence="5" id="KW-0804">Transcription</keyword>
<protein>
    <recommendedName>
        <fullName evidence="7">TF-B3 domain-containing protein</fullName>
    </recommendedName>
</protein>
<evidence type="ECO:0000313" key="8">
    <source>
        <dbReference type="EMBL" id="KAL0925739.1"/>
    </source>
</evidence>
<dbReference type="Gene3D" id="2.40.330.10">
    <property type="entry name" value="DNA-binding pseudobarrel domain"/>
    <property type="match status" value="2"/>
</dbReference>
<dbReference type="PANTHER" id="PTHR31674:SF62">
    <property type="entry name" value="B3 DOMAIN-CONTAINING PROTEIN REM14-RELATED"/>
    <property type="match status" value="1"/>
</dbReference>
<organism evidence="8 9">
    <name type="scientific">Dendrobium thyrsiflorum</name>
    <name type="common">Pinecone-like raceme dendrobium</name>
    <name type="synonym">Orchid</name>
    <dbReference type="NCBI Taxonomy" id="117978"/>
    <lineage>
        <taxon>Eukaryota</taxon>
        <taxon>Viridiplantae</taxon>
        <taxon>Streptophyta</taxon>
        <taxon>Embryophyta</taxon>
        <taxon>Tracheophyta</taxon>
        <taxon>Spermatophyta</taxon>
        <taxon>Magnoliopsida</taxon>
        <taxon>Liliopsida</taxon>
        <taxon>Asparagales</taxon>
        <taxon>Orchidaceae</taxon>
        <taxon>Epidendroideae</taxon>
        <taxon>Malaxideae</taxon>
        <taxon>Dendrobiinae</taxon>
        <taxon>Dendrobium</taxon>
    </lineage>
</organism>
<keyword evidence="6" id="KW-0539">Nucleus</keyword>
<dbReference type="AlphaFoldDB" id="A0ABD0VLB5"/>
<evidence type="ECO:0000256" key="2">
    <source>
        <dbReference type="ARBA" id="ARBA00022737"/>
    </source>
</evidence>
<feature type="domain" description="TF-B3" evidence="7">
    <location>
        <begin position="28"/>
        <end position="125"/>
    </location>
</feature>
<proteinExistence type="predicted"/>
<dbReference type="InterPro" id="IPR039218">
    <property type="entry name" value="REM_fam"/>
</dbReference>
<keyword evidence="3" id="KW-0805">Transcription regulation</keyword>
<evidence type="ECO:0000259" key="7">
    <source>
        <dbReference type="PROSITE" id="PS50863"/>
    </source>
</evidence>
<dbReference type="Pfam" id="PF02362">
    <property type="entry name" value="B3"/>
    <property type="match status" value="2"/>
</dbReference>
<keyword evidence="2" id="KW-0677">Repeat</keyword>
<keyword evidence="9" id="KW-1185">Reference proteome</keyword>
<dbReference type="Proteomes" id="UP001552299">
    <property type="component" value="Unassembled WGS sequence"/>
</dbReference>
<evidence type="ECO:0000313" key="9">
    <source>
        <dbReference type="Proteomes" id="UP001552299"/>
    </source>
</evidence>
<evidence type="ECO:0000256" key="4">
    <source>
        <dbReference type="ARBA" id="ARBA00023125"/>
    </source>
</evidence>
<evidence type="ECO:0000256" key="5">
    <source>
        <dbReference type="ARBA" id="ARBA00023163"/>
    </source>
</evidence>